<accession>A0ABY9XAA9</accession>
<dbReference type="Proteomes" id="UP001611383">
    <property type="component" value="Chromosome"/>
</dbReference>
<evidence type="ECO:0000313" key="3">
    <source>
        <dbReference type="Proteomes" id="UP001611383"/>
    </source>
</evidence>
<dbReference type="PANTHER" id="PTHR35446">
    <property type="entry name" value="SI:CH211-175M2.5"/>
    <property type="match status" value="1"/>
</dbReference>
<sequence length="127" mass="14677">MQAMADVNRAIDTHGFDRALYHLIQLRASQINRCAYCIKMHTQEARRDGETHERLDRLIVWEHVNDFSEREKAALAWTEALTVLDGKADLGALRARLRAHFTDQEIGVLTSLVAMINLWNRLQVSRH</sequence>
<evidence type="ECO:0000313" key="2">
    <source>
        <dbReference type="EMBL" id="WNG52274.1"/>
    </source>
</evidence>
<dbReference type="InterPro" id="IPR004675">
    <property type="entry name" value="AhpD_core"/>
</dbReference>
<evidence type="ECO:0000259" key="1">
    <source>
        <dbReference type="Pfam" id="PF02627"/>
    </source>
</evidence>
<dbReference type="InterPro" id="IPR029032">
    <property type="entry name" value="AhpD-like"/>
</dbReference>
<organism evidence="2 3">
    <name type="scientific">Archangium minus</name>
    <dbReference type="NCBI Taxonomy" id="83450"/>
    <lineage>
        <taxon>Bacteria</taxon>
        <taxon>Pseudomonadati</taxon>
        <taxon>Myxococcota</taxon>
        <taxon>Myxococcia</taxon>
        <taxon>Myxococcales</taxon>
        <taxon>Cystobacterineae</taxon>
        <taxon>Archangiaceae</taxon>
        <taxon>Archangium</taxon>
    </lineage>
</organism>
<gene>
    <name evidence="2" type="ORF">F0U60_07380</name>
</gene>
<dbReference type="Pfam" id="PF02627">
    <property type="entry name" value="CMD"/>
    <property type="match status" value="1"/>
</dbReference>
<dbReference type="PANTHER" id="PTHR35446:SF2">
    <property type="entry name" value="CARBOXYMUCONOLACTONE DECARBOXYLASE-LIKE DOMAIN-CONTAINING PROTEIN"/>
    <property type="match status" value="1"/>
</dbReference>
<protein>
    <submittedName>
        <fullName evidence="2">Carboxymuconolactone decarboxylase family protein</fullName>
    </submittedName>
</protein>
<name>A0ABY9XAA9_9BACT</name>
<dbReference type="InterPro" id="IPR003779">
    <property type="entry name" value="CMD-like"/>
</dbReference>
<dbReference type="EMBL" id="CP043494">
    <property type="protein sequence ID" value="WNG52274.1"/>
    <property type="molecule type" value="Genomic_DNA"/>
</dbReference>
<reference evidence="2 3" key="1">
    <citation type="submission" date="2019-08" db="EMBL/GenBank/DDBJ databases">
        <title>Archangium and Cystobacter genomes.</title>
        <authorList>
            <person name="Chen I.-C.K."/>
            <person name="Wielgoss S."/>
        </authorList>
    </citation>
    <scope>NUCLEOTIDE SEQUENCE [LARGE SCALE GENOMIC DNA]</scope>
    <source>
        <strain evidence="2 3">Cbm 6</strain>
    </source>
</reference>
<dbReference type="Gene3D" id="1.20.1290.10">
    <property type="entry name" value="AhpD-like"/>
    <property type="match status" value="1"/>
</dbReference>
<dbReference type="NCBIfam" id="TIGR00778">
    <property type="entry name" value="ahpD_dom"/>
    <property type="match status" value="1"/>
</dbReference>
<feature type="domain" description="Carboxymuconolactone decarboxylase-like" evidence="1">
    <location>
        <begin position="1"/>
        <end position="80"/>
    </location>
</feature>
<keyword evidence="3" id="KW-1185">Reference proteome</keyword>
<dbReference type="SUPFAM" id="SSF69118">
    <property type="entry name" value="AhpD-like"/>
    <property type="match status" value="1"/>
</dbReference>
<proteinExistence type="predicted"/>